<dbReference type="EMBL" id="PUHZ01000008">
    <property type="protein sequence ID" value="PQO46691.1"/>
    <property type="molecule type" value="Genomic_DNA"/>
</dbReference>
<proteinExistence type="predicted"/>
<comment type="caution">
    <text evidence="1">The sequence shown here is derived from an EMBL/GenBank/DDBJ whole genome shotgun (WGS) entry which is preliminary data.</text>
</comment>
<organism evidence="1 2">
    <name type="scientific">Blastopirellula marina</name>
    <dbReference type="NCBI Taxonomy" id="124"/>
    <lineage>
        <taxon>Bacteria</taxon>
        <taxon>Pseudomonadati</taxon>
        <taxon>Planctomycetota</taxon>
        <taxon>Planctomycetia</taxon>
        <taxon>Pirellulales</taxon>
        <taxon>Pirellulaceae</taxon>
        <taxon>Blastopirellula</taxon>
    </lineage>
</organism>
<evidence type="ECO:0000313" key="1">
    <source>
        <dbReference type="EMBL" id="PQO46691.1"/>
    </source>
</evidence>
<sequence length="70" mass="7730">MARGPAAKRKSQNRQDALAGLSQVAHHGAIAVNRTSMIETYNLYPSIVCLREIFDFCIADVITPININML</sequence>
<protein>
    <submittedName>
        <fullName evidence="1">Uncharacterized protein</fullName>
    </submittedName>
</protein>
<dbReference type="AlphaFoldDB" id="A0A2S8GQQ0"/>
<reference evidence="1 2" key="1">
    <citation type="submission" date="2018-02" db="EMBL/GenBank/DDBJ databases">
        <title>Comparative genomes isolates from brazilian mangrove.</title>
        <authorList>
            <person name="Araujo J.E."/>
            <person name="Taketani R.G."/>
            <person name="Silva M.C.P."/>
            <person name="Loureco M.V."/>
            <person name="Andreote F.D."/>
        </authorList>
    </citation>
    <scope>NUCLEOTIDE SEQUENCE [LARGE SCALE GENOMIC DNA]</scope>
    <source>
        <strain evidence="1 2">Nap-Phe MGV</strain>
    </source>
</reference>
<name>A0A2S8GQQ0_9BACT</name>
<evidence type="ECO:0000313" key="2">
    <source>
        <dbReference type="Proteomes" id="UP000237819"/>
    </source>
</evidence>
<accession>A0A2S8GQQ0</accession>
<gene>
    <name evidence="1" type="ORF">C5Y93_07605</name>
</gene>
<dbReference type="Proteomes" id="UP000237819">
    <property type="component" value="Unassembled WGS sequence"/>
</dbReference>